<dbReference type="SMART" id="SM00644">
    <property type="entry name" value="Ami_2"/>
    <property type="match status" value="1"/>
</dbReference>
<feature type="signal peptide" evidence="7">
    <location>
        <begin position="1"/>
        <end position="18"/>
    </location>
</feature>
<feature type="domain" description="Peptidoglycan recognition protein family" evidence="9">
    <location>
        <begin position="20"/>
        <end position="196"/>
    </location>
</feature>
<evidence type="ECO:0000259" key="9">
    <source>
        <dbReference type="SMART" id="SM00701"/>
    </source>
</evidence>
<dbReference type="AlphaFoldDB" id="K4PBL3"/>
<dbReference type="SMART" id="SM00701">
    <property type="entry name" value="PGRP"/>
    <property type="match status" value="1"/>
</dbReference>
<evidence type="ECO:0000313" key="10">
    <source>
        <dbReference type="EMBL" id="AFV61280.1"/>
    </source>
</evidence>
<feature type="domain" description="N-acetylmuramoyl-L-alanine amidase" evidence="8">
    <location>
        <begin position="31"/>
        <end position="202"/>
    </location>
</feature>
<evidence type="ECO:0000256" key="4">
    <source>
        <dbReference type="ARBA" id="ARBA00022525"/>
    </source>
</evidence>
<evidence type="ECO:0000256" key="5">
    <source>
        <dbReference type="ARBA" id="ARBA00022529"/>
    </source>
</evidence>
<feature type="non-terminal residue" evidence="10">
    <location>
        <position position="217"/>
    </location>
</feature>
<evidence type="ECO:0000256" key="3">
    <source>
        <dbReference type="ARBA" id="ARBA00018385"/>
    </source>
</evidence>
<dbReference type="CDD" id="cd06583">
    <property type="entry name" value="PGRP"/>
    <property type="match status" value="1"/>
</dbReference>
<comment type="subcellular location">
    <subcellularLocation>
        <location evidence="1">Secreted</location>
    </subcellularLocation>
</comment>
<dbReference type="InterPro" id="IPR006619">
    <property type="entry name" value="PGRP_domain_met/bac"/>
</dbReference>
<accession>K4PBL3</accession>
<keyword evidence="6" id="KW-0044">Antibiotic</keyword>
<evidence type="ECO:0000256" key="7">
    <source>
        <dbReference type="SAM" id="SignalP"/>
    </source>
</evidence>
<reference evidence="10" key="2">
    <citation type="submission" date="2012-01" db="EMBL/GenBank/DDBJ databases">
        <authorList>
            <person name="Zhang K.X."/>
            <person name="Zhang M.Y."/>
            <person name="Xin S.N."/>
            <person name="Han Z.X."/>
            <person name="Shao Y.H."/>
            <person name="Liu X.L."/>
            <person name="Liu S.W."/>
            <person name="Ma D.Y."/>
        </authorList>
    </citation>
    <scope>NUCLEOTIDE SEQUENCE</scope>
</reference>
<dbReference type="InterPro" id="IPR002502">
    <property type="entry name" value="Amidase_domain"/>
</dbReference>
<evidence type="ECO:0000256" key="2">
    <source>
        <dbReference type="ARBA" id="ARBA00007553"/>
    </source>
</evidence>
<dbReference type="GO" id="GO:0042742">
    <property type="term" value="P:defense response to bacterium"/>
    <property type="evidence" value="ECO:0007669"/>
    <property type="project" value="UniProtKB-KW"/>
</dbReference>
<dbReference type="GO" id="GO:0009253">
    <property type="term" value="P:peptidoglycan catabolic process"/>
    <property type="evidence" value="ECO:0007669"/>
    <property type="project" value="InterPro"/>
</dbReference>
<dbReference type="GO" id="GO:0008745">
    <property type="term" value="F:N-acetylmuramoyl-L-alanine amidase activity"/>
    <property type="evidence" value="ECO:0007669"/>
    <property type="project" value="InterPro"/>
</dbReference>
<dbReference type="PANTHER" id="PTHR11022:SF58">
    <property type="entry name" value="PEPTIDOGLYCAN RECOGNITION PROTEIN 1"/>
    <property type="match status" value="1"/>
</dbReference>
<feature type="chain" id="PRO_5003881611" description="Peptidoglycan recognition protein 1" evidence="7">
    <location>
        <begin position="19"/>
        <end position="217"/>
    </location>
</feature>
<organism evidence="10">
    <name type="scientific">Ornithorhynchus anatinus</name>
    <name type="common">Duckbill platypus</name>
    <dbReference type="NCBI Taxonomy" id="9258"/>
    <lineage>
        <taxon>Eukaryota</taxon>
        <taxon>Metazoa</taxon>
        <taxon>Chordata</taxon>
        <taxon>Craniata</taxon>
        <taxon>Vertebrata</taxon>
        <taxon>Euteleostomi</taxon>
        <taxon>Mammalia</taxon>
        <taxon>Monotremata</taxon>
        <taxon>Ornithorhynchidae</taxon>
        <taxon>Ornithorhynchus</taxon>
    </lineage>
</organism>
<dbReference type="GO" id="GO:0005576">
    <property type="term" value="C:extracellular region"/>
    <property type="evidence" value="ECO:0007669"/>
    <property type="project" value="UniProtKB-SubCell"/>
</dbReference>
<dbReference type="InterPro" id="IPR036505">
    <property type="entry name" value="Amidase/PGRP_sf"/>
</dbReference>
<keyword evidence="4" id="KW-0964">Secreted</keyword>
<keyword evidence="7" id="KW-0732">Signal</keyword>
<comment type="similarity">
    <text evidence="2">Belongs to the N-acetylmuramoyl-L-alanine amidase 2 family.</text>
</comment>
<name>K4PBL3_ORNAN</name>
<dbReference type="GO" id="GO:0008270">
    <property type="term" value="F:zinc ion binding"/>
    <property type="evidence" value="ECO:0007669"/>
    <property type="project" value="InterPro"/>
</dbReference>
<dbReference type="Gene3D" id="3.40.80.10">
    <property type="entry name" value="Peptidoglycan recognition protein-like"/>
    <property type="match status" value="3"/>
</dbReference>
<proteinExistence type="evidence at transcript level"/>
<dbReference type="PANTHER" id="PTHR11022">
    <property type="entry name" value="PEPTIDOGLYCAN RECOGNITION PROTEIN"/>
    <property type="match status" value="1"/>
</dbReference>
<keyword evidence="5" id="KW-0929">Antimicrobial</keyword>
<evidence type="ECO:0000256" key="6">
    <source>
        <dbReference type="ARBA" id="ARBA00023022"/>
    </source>
</evidence>
<dbReference type="InterPro" id="IPR015510">
    <property type="entry name" value="PGRP"/>
</dbReference>
<reference evidence="10" key="1">
    <citation type="journal article" date="2012" name="Mol. Cell. Proteomics">
        <title>Proteomics and deep sequencing comparison of seasonally active venom glands in the platypus reveals novel venom peptides and distinct expression profiles.</title>
        <authorList>
            <person name="Wong E.S."/>
            <person name="Morgenstern D."/>
            <person name="Mofiz E."/>
            <person name="Gombert S."/>
            <person name="Morris K.M."/>
            <person name="Temple-Smith P."/>
            <person name="Renfree M.B."/>
            <person name="Whittington C.M."/>
            <person name="King G.F."/>
            <person name="Warren W.C."/>
            <person name="Papenfuss A.T."/>
            <person name="Belov K."/>
        </authorList>
    </citation>
    <scope>NUCLEOTIDE SEQUENCE</scope>
</reference>
<protein>
    <recommendedName>
        <fullName evidence="3">Peptidoglycan recognition protein 1</fullName>
    </recommendedName>
</protein>
<sequence length="217" mass="24007">MLWHWVTLLGALCVGSLGCPQIVSRVQWKASRSGCLKTFRKPVDTAVVHHTESTACTSSVSCRRQVKVIQDFHRGPSKKWCDIGYNFLIGEDGQVYEGRGWRTVGAHAGPGWNGRSLGIAFLGDYVLKGHRDFVATSCPGQALYDVIRHWPHFKASFKSRVPNAKAQAALKSLLSCAVQRGSLGSDYVLKGHRDFVATSCPGQALYDVIRHWPHFKA</sequence>
<evidence type="ECO:0000256" key="1">
    <source>
        <dbReference type="ARBA" id="ARBA00004613"/>
    </source>
</evidence>
<dbReference type="EMBL" id="JQ350813">
    <property type="protein sequence ID" value="AFV61280.1"/>
    <property type="molecule type" value="mRNA"/>
</dbReference>
<dbReference type="Pfam" id="PF01510">
    <property type="entry name" value="Amidase_2"/>
    <property type="match status" value="1"/>
</dbReference>
<evidence type="ECO:0000259" key="8">
    <source>
        <dbReference type="SMART" id="SM00644"/>
    </source>
</evidence>
<dbReference type="SUPFAM" id="SSF55846">
    <property type="entry name" value="N-acetylmuramoyl-L-alanine amidase-like"/>
    <property type="match status" value="2"/>
</dbReference>